<keyword evidence="2" id="KW-0663">Pyridoxal phosphate</keyword>
<evidence type="ECO:0000313" key="4">
    <source>
        <dbReference type="EMBL" id="MBP2414681.1"/>
    </source>
</evidence>
<comment type="cofactor">
    <cofactor evidence="1">
        <name>pyridoxal 5'-phosphate</name>
        <dbReference type="ChEBI" id="CHEBI:597326"/>
    </cofactor>
</comment>
<dbReference type="SUPFAM" id="SSF53686">
    <property type="entry name" value="Tryptophan synthase beta subunit-like PLP-dependent enzymes"/>
    <property type="match status" value="1"/>
</dbReference>
<evidence type="ECO:0000256" key="1">
    <source>
        <dbReference type="ARBA" id="ARBA00001933"/>
    </source>
</evidence>
<protein>
    <submittedName>
        <fullName evidence="4">Threonine dehydratase</fullName>
    </submittedName>
</protein>
<dbReference type="Proteomes" id="UP000711614">
    <property type="component" value="Unassembled WGS sequence"/>
</dbReference>
<evidence type="ECO:0000313" key="5">
    <source>
        <dbReference type="Proteomes" id="UP000711614"/>
    </source>
</evidence>
<name>A0ABS4Z102_9MICC</name>
<accession>A0ABS4Z102</accession>
<dbReference type="Pfam" id="PF00291">
    <property type="entry name" value="PALP"/>
    <property type="match status" value="1"/>
</dbReference>
<proteinExistence type="predicted"/>
<keyword evidence="5" id="KW-1185">Reference proteome</keyword>
<comment type="caution">
    <text evidence="4">The sequence shown here is derived from an EMBL/GenBank/DDBJ whole genome shotgun (WGS) entry which is preliminary data.</text>
</comment>
<reference evidence="4 5" key="1">
    <citation type="submission" date="2021-03" db="EMBL/GenBank/DDBJ databases">
        <title>Sequencing the genomes of 1000 actinobacteria strains.</title>
        <authorList>
            <person name="Klenk H.-P."/>
        </authorList>
    </citation>
    <scope>NUCLEOTIDE SEQUENCE [LARGE SCALE GENOMIC DNA]</scope>
    <source>
        <strain evidence="4 5">DSM 16005</strain>
    </source>
</reference>
<evidence type="ECO:0000259" key="3">
    <source>
        <dbReference type="Pfam" id="PF00291"/>
    </source>
</evidence>
<feature type="domain" description="Tryptophan synthase beta chain-like PALP" evidence="3">
    <location>
        <begin position="22"/>
        <end position="79"/>
    </location>
</feature>
<sequence length="80" mass="8793">MIPATSITRAEVEEAARRLQGRVRHTPVLKLDAAHSPGDVWLKCEFLQHTGTFKARGAFNRVLGCLERGELDPEVGIVVA</sequence>
<dbReference type="InterPro" id="IPR036052">
    <property type="entry name" value="TrpB-like_PALP_sf"/>
</dbReference>
<dbReference type="EMBL" id="JAGIOI010000001">
    <property type="protein sequence ID" value="MBP2414681.1"/>
    <property type="molecule type" value="Genomic_DNA"/>
</dbReference>
<organism evidence="4 5">
    <name type="scientific">Arthrobacter stackebrandtii</name>
    <dbReference type="NCBI Taxonomy" id="272161"/>
    <lineage>
        <taxon>Bacteria</taxon>
        <taxon>Bacillati</taxon>
        <taxon>Actinomycetota</taxon>
        <taxon>Actinomycetes</taxon>
        <taxon>Micrococcales</taxon>
        <taxon>Micrococcaceae</taxon>
        <taxon>Arthrobacter</taxon>
    </lineage>
</organism>
<dbReference type="Gene3D" id="3.40.50.1100">
    <property type="match status" value="2"/>
</dbReference>
<gene>
    <name evidence="4" type="ORF">JOF48_003480</name>
</gene>
<dbReference type="InterPro" id="IPR001926">
    <property type="entry name" value="TrpB-like_PALP"/>
</dbReference>
<evidence type="ECO:0000256" key="2">
    <source>
        <dbReference type="ARBA" id="ARBA00022898"/>
    </source>
</evidence>